<comment type="caution">
    <text evidence="2">The sequence shown here is derived from an EMBL/GenBank/DDBJ whole genome shotgun (WGS) entry which is preliminary data.</text>
</comment>
<dbReference type="AlphaFoldDB" id="A0A8J3HS59"/>
<feature type="region of interest" description="Disordered" evidence="1">
    <location>
        <begin position="72"/>
        <end position="95"/>
    </location>
</feature>
<keyword evidence="3" id="KW-1185">Reference proteome</keyword>
<name>A0A8J3HS59_9CHLR</name>
<dbReference type="Proteomes" id="UP000612362">
    <property type="component" value="Unassembled WGS sequence"/>
</dbReference>
<sequence length="95" mass="10374">MNLSDQANHLNVARHLQKAHRDPSMEDSHLAKAADVNHWQNGLHDPGKAKAHAPQNSGEVLGAPAQTVALKDFEPKKGHRNARIPEMRSVPLPAV</sequence>
<evidence type="ECO:0000313" key="3">
    <source>
        <dbReference type="Proteomes" id="UP000612362"/>
    </source>
</evidence>
<reference evidence="2" key="1">
    <citation type="submission" date="2020-10" db="EMBL/GenBank/DDBJ databases">
        <title>Taxonomic study of unclassified bacteria belonging to the class Ktedonobacteria.</title>
        <authorList>
            <person name="Yabe S."/>
            <person name="Wang C.M."/>
            <person name="Zheng Y."/>
            <person name="Sakai Y."/>
            <person name="Cavaletti L."/>
            <person name="Monciardini P."/>
            <person name="Donadio S."/>
        </authorList>
    </citation>
    <scope>NUCLEOTIDE SEQUENCE</scope>
    <source>
        <strain evidence="2">SOSP1-1</strain>
    </source>
</reference>
<protein>
    <submittedName>
        <fullName evidence="2">Uncharacterized protein</fullName>
    </submittedName>
</protein>
<feature type="compositionally biased region" description="Basic and acidic residues" evidence="1">
    <location>
        <begin position="19"/>
        <end position="32"/>
    </location>
</feature>
<proteinExistence type="predicted"/>
<evidence type="ECO:0000256" key="1">
    <source>
        <dbReference type="SAM" id="MobiDB-lite"/>
    </source>
</evidence>
<feature type="region of interest" description="Disordered" evidence="1">
    <location>
        <begin position="15"/>
        <end position="58"/>
    </location>
</feature>
<dbReference type="EMBL" id="BNJF01000001">
    <property type="protein sequence ID" value="GHO42947.1"/>
    <property type="molecule type" value="Genomic_DNA"/>
</dbReference>
<gene>
    <name evidence="2" type="ORF">KSX_11100</name>
</gene>
<evidence type="ECO:0000313" key="2">
    <source>
        <dbReference type="EMBL" id="GHO42947.1"/>
    </source>
</evidence>
<accession>A0A8J3HS59</accession>
<organism evidence="2 3">
    <name type="scientific">Ktedonospora formicarum</name>
    <dbReference type="NCBI Taxonomy" id="2778364"/>
    <lineage>
        <taxon>Bacteria</taxon>
        <taxon>Bacillati</taxon>
        <taxon>Chloroflexota</taxon>
        <taxon>Ktedonobacteria</taxon>
        <taxon>Ktedonobacterales</taxon>
        <taxon>Ktedonobacteraceae</taxon>
        <taxon>Ktedonospora</taxon>
    </lineage>
</organism>